<dbReference type="EMBL" id="KI657548">
    <property type="protein sequence ID" value="ETN86486.1"/>
    <property type="molecule type" value="Genomic_DNA"/>
</dbReference>
<evidence type="ECO:0008006" key="4">
    <source>
        <dbReference type="Google" id="ProtNLM"/>
    </source>
</evidence>
<dbReference type="KEGG" id="nai:NECAME_16311"/>
<dbReference type="InterPro" id="IPR029063">
    <property type="entry name" value="SAM-dependent_MTases_sf"/>
</dbReference>
<dbReference type="Proteomes" id="UP000053676">
    <property type="component" value="Unassembled WGS sequence"/>
</dbReference>
<protein>
    <recommendedName>
        <fullName evidence="4">PABS domain-containing protein</fullName>
    </recommendedName>
</protein>
<evidence type="ECO:0000313" key="2">
    <source>
        <dbReference type="EMBL" id="ETN86486.1"/>
    </source>
</evidence>
<gene>
    <name evidence="2" type="ORF">NECAME_16311</name>
</gene>
<dbReference type="SUPFAM" id="SSF53335">
    <property type="entry name" value="S-adenosyl-L-methionine-dependent methyltransferases"/>
    <property type="match status" value="1"/>
</dbReference>
<keyword evidence="1" id="KW-0472">Membrane</keyword>
<feature type="transmembrane region" description="Helical" evidence="1">
    <location>
        <begin position="249"/>
        <end position="269"/>
    </location>
</feature>
<proteinExistence type="predicted"/>
<name>W2TZJ2_NECAM</name>
<evidence type="ECO:0000313" key="3">
    <source>
        <dbReference type="Proteomes" id="UP000053676"/>
    </source>
</evidence>
<accession>W2TZJ2</accession>
<dbReference type="Gene3D" id="3.40.50.150">
    <property type="entry name" value="Vaccinia Virus protein VP39"/>
    <property type="match status" value="1"/>
</dbReference>
<keyword evidence="1" id="KW-0812">Transmembrane</keyword>
<sequence>MAQRWFGLQTDEHHKVILMDGIKYIEESVEKGRRFDIIFLDACFLKEGTDVMCPSAVFLENDVIKNIAQLLGEKGVLAVNVLLYSSGDKALEKITSKFEQHFKYGKLSQAQYSSNYFGNKRHDRVHLRTPQNLARLSVRACAYAILRRKPNVFGRKCDSDLESHVYIAILAWSEDFEYSIEEEEEKELQYTDEYSEEDFIKLIVSIYGKSRFLEEFCLSHDTCMDVRDELVKRKNRFLTESQSVMAAKVIAAILLSSALIFVAIQVASAKFNRRHQRWRLWR</sequence>
<evidence type="ECO:0000256" key="1">
    <source>
        <dbReference type="SAM" id="Phobius"/>
    </source>
</evidence>
<organism evidence="2 3">
    <name type="scientific">Necator americanus</name>
    <name type="common">Human hookworm</name>
    <dbReference type="NCBI Taxonomy" id="51031"/>
    <lineage>
        <taxon>Eukaryota</taxon>
        <taxon>Metazoa</taxon>
        <taxon>Ecdysozoa</taxon>
        <taxon>Nematoda</taxon>
        <taxon>Chromadorea</taxon>
        <taxon>Rhabditida</taxon>
        <taxon>Rhabditina</taxon>
        <taxon>Rhabditomorpha</taxon>
        <taxon>Strongyloidea</taxon>
        <taxon>Ancylostomatidae</taxon>
        <taxon>Bunostominae</taxon>
        <taxon>Necator</taxon>
    </lineage>
</organism>
<dbReference type="OrthoDB" id="2016285at2759"/>
<reference evidence="3" key="1">
    <citation type="journal article" date="2014" name="Nat. Genet.">
        <title>Genome of the human hookworm Necator americanus.</title>
        <authorList>
            <person name="Tang Y.T."/>
            <person name="Gao X."/>
            <person name="Rosa B.A."/>
            <person name="Abubucker S."/>
            <person name="Hallsworth-Pepin K."/>
            <person name="Martin J."/>
            <person name="Tyagi R."/>
            <person name="Heizer E."/>
            <person name="Zhang X."/>
            <person name="Bhonagiri-Palsikar V."/>
            <person name="Minx P."/>
            <person name="Warren W.C."/>
            <person name="Wang Q."/>
            <person name="Zhan B."/>
            <person name="Hotez P.J."/>
            <person name="Sternberg P.W."/>
            <person name="Dougall A."/>
            <person name="Gaze S.T."/>
            <person name="Mulvenna J."/>
            <person name="Sotillo J."/>
            <person name="Ranganathan S."/>
            <person name="Rabelo E.M."/>
            <person name="Wilson R.K."/>
            <person name="Felgner P.L."/>
            <person name="Bethony J."/>
            <person name="Hawdon J.M."/>
            <person name="Gasser R.B."/>
            <person name="Loukas A."/>
            <person name="Mitreva M."/>
        </authorList>
    </citation>
    <scope>NUCLEOTIDE SEQUENCE [LARGE SCALE GENOMIC DNA]</scope>
</reference>
<keyword evidence="1" id="KW-1133">Transmembrane helix</keyword>
<keyword evidence="3" id="KW-1185">Reference proteome</keyword>
<dbReference type="AlphaFoldDB" id="W2TZJ2"/>